<dbReference type="CDD" id="cd04301">
    <property type="entry name" value="NAT_SF"/>
    <property type="match status" value="1"/>
</dbReference>
<keyword evidence="2" id="KW-0012">Acyltransferase</keyword>
<organism evidence="4 5">
    <name type="scientific">Paenibacillus glacialis</name>
    <dbReference type="NCBI Taxonomy" id="494026"/>
    <lineage>
        <taxon>Bacteria</taxon>
        <taxon>Bacillati</taxon>
        <taxon>Bacillota</taxon>
        <taxon>Bacilli</taxon>
        <taxon>Bacillales</taxon>
        <taxon>Paenibacillaceae</taxon>
        <taxon>Paenibacillus</taxon>
    </lineage>
</organism>
<sequence length="153" mass="18642">MQIKQTKDHELISQLNQEVQNIHATMYPEHFKEYDHVTVSDFYKLIMNYSNFQFYTIEENDMALGYVWIEIKEYKENAFRKSYKSIYVHQLNILEAHRNKGLGKKIMNKVNDIAELNNIKKIELDYWSKNDSAKNFYEKNGYIRYREFLYKDL</sequence>
<evidence type="ECO:0000256" key="2">
    <source>
        <dbReference type="ARBA" id="ARBA00023315"/>
    </source>
</evidence>
<dbReference type="InterPro" id="IPR051556">
    <property type="entry name" value="N-term/lysine_N-AcTrnsfr"/>
</dbReference>
<dbReference type="InterPro" id="IPR016181">
    <property type="entry name" value="Acyl_CoA_acyltransferase"/>
</dbReference>
<dbReference type="EMBL" id="LVJH01000055">
    <property type="protein sequence ID" value="OAB36989.1"/>
    <property type="molecule type" value="Genomic_DNA"/>
</dbReference>
<comment type="caution">
    <text evidence="4">The sequence shown here is derived from an EMBL/GenBank/DDBJ whole genome shotgun (WGS) entry which is preliminary data.</text>
</comment>
<dbReference type="OrthoDB" id="360261at2"/>
<dbReference type="Pfam" id="PF00583">
    <property type="entry name" value="Acetyltransf_1"/>
    <property type="match status" value="1"/>
</dbReference>
<name>A0A168GAV2_9BACL</name>
<gene>
    <name evidence="4" type="ORF">PGLA_20840</name>
</gene>
<evidence type="ECO:0000313" key="5">
    <source>
        <dbReference type="Proteomes" id="UP000076967"/>
    </source>
</evidence>
<dbReference type="AlphaFoldDB" id="A0A168GAV2"/>
<dbReference type="RefSeq" id="WP_068536572.1">
    <property type="nucleotide sequence ID" value="NZ_LVJH01000055.1"/>
</dbReference>
<dbReference type="Proteomes" id="UP000076967">
    <property type="component" value="Unassembled WGS sequence"/>
</dbReference>
<dbReference type="PANTHER" id="PTHR42919:SF8">
    <property type="entry name" value="N-ALPHA-ACETYLTRANSFERASE 50"/>
    <property type="match status" value="1"/>
</dbReference>
<accession>A0A168GAV2</accession>
<proteinExistence type="predicted"/>
<dbReference type="PANTHER" id="PTHR42919">
    <property type="entry name" value="N-ALPHA-ACETYLTRANSFERASE"/>
    <property type="match status" value="1"/>
</dbReference>
<dbReference type="GO" id="GO:0016747">
    <property type="term" value="F:acyltransferase activity, transferring groups other than amino-acyl groups"/>
    <property type="evidence" value="ECO:0007669"/>
    <property type="project" value="InterPro"/>
</dbReference>
<dbReference type="SUPFAM" id="SSF55729">
    <property type="entry name" value="Acyl-CoA N-acyltransferases (Nat)"/>
    <property type="match status" value="1"/>
</dbReference>
<evidence type="ECO:0000259" key="3">
    <source>
        <dbReference type="PROSITE" id="PS51186"/>
    </source>
</evidence>
<dbReference type="Gene3D" id="3.40.630.30">
    <property type="match status" value="1"/>
</dbReference>
<feature type="domain" description="N-acetyltransferase" evidence="3">
    <location>
        <begin position="10"/>
        <end position="153"/>
    </location>
</feature>
<keyword evidence="5" id="KW-1185">Reference proteome</keyword>
<protein>
    <submittedName>
        <fullName evidence="4">GNAT family acetyltransferase</fullName>
    </submittedName>
</protein>
<evidence type="ECO:0000256" key="1">
    <source>
        <dbReference type="ARBA" id="ARBA00022679"/>
    </source>
</evidence>
<keyword evidence="1 4" id="KW-0808">Transferase</keyword>
<evidence type="ECO:0000313" key="4">
    <source>
        <dbReference type="EMBL" id="OAB36989.1"/>
    </source>
</evidence>
<dbReference type="InterPro" id="IPR000182">
    <property type="entry name" value="GNAT_dom"/>
</dbReference>
<dbReference type="PROSITE" id="PS51186">
    <property type="entry name" value="GNAT"/>
    <property type="match status" value="1"/>
</dbReference>
<reference evidence="4 5" key="1">
    <citation type="submission" date="2016-03" db="EMBL/GenBank/DDBJ databases">
        <title>Draft genome sequence of Paenibacillus glacialis DSM 22343.</title>
        <authorList>
            <person name="Shin S.-K."/>
            <person name="Yi H."/>
        </authorList>
    </citation>
    <scope>NUCLEOTIDE SEQUENCE [LARGE SCALE GENOMIC DNA]</scope>
    <source>
        <strain evidence="4 5">DSM 22343</strain>
    </source>
</reference>